<keyword evidence="5" id="KW-0482">Metalloprotease</keyword>
<dbReference type="GO" id="GO:0008235">
    <property type="term" value="F:metalloexopeptidase activity"/>
    <property type="evidence" value="ECO:0007669"/>
    <property type="project" value="TreeGrafter"/>
</dbReference>
<protein>
    <submittedName>
        <fullName evidence="7">Mov34/MPN/PAD-1</fullName>
    </submittedName>
</protein>
<dbReference type="GO" id="GO:0006508">
    <property type="term" value="P:proteolysis"/>
    <property type="evidence" value="ECO:0007669"/>
    <property type="project" value="UniProtKB-KW"/>
</dbReference>
<dbReference type="InterPro" id="IPR028090">
    <property type="entry name" value="JAB_dom_prok"/>
</dbReference>
<evidence type="ECO:0000256" key="3">
    <source>
        <dbReference type="ARBA" id="ARBA00022801"/>
    </source>
</evidence>
<dbReference type="PANTHER" id="PTHR34858">
    <property type="entry name" value="CYSO-CYSTEINE PEPTIDASE"/>
    <property type="match status" value="1"/>
</dbReference>
<feature type="domain" description="MPN" evidence="6">
    <location>
        <begin position="2"/>
        <end position="122"/>
    </location>
</feature>
<evidence type="ECO:0000256" key="4">
    <source>
        <dbReference type="ARBA" id="ARBA00022833"/>
    </source>
</evidence>
<evidence type="ECO:0000256" key="5">
    <source>
        <dbReference type="ARBA" id="ARBA00023049"/>
    </source>
</evidence>
<keyword evidence="1" id="KW-0645">Protease</keyword>
<evidence type="ECO:0000256" key="2">
    <source>
        <dbReference type="ARBA" id="ARBA00022723"/>
    </source>
</evidence>
<dbReference type="CDD" id="cd08070">
    <property type="entry name" value="MPN_like"/>
    <property type="match status" value="1"/>
</dbReference>
<dbReference type="AlphaFoldDB" id="A0A3B0W2A8"/>
<evidence type="ECO:0000313" key="7">
    <source>
        <dbReference type="EMBL" id="VAW38706.1"/>
    </source>
</evidence>
<dbReference type="GO" id="GO:0008270">
    <property type="term" value="F:zinc ion binding"/>
    <property type="evidence" value="ECO:0007669"/>
    <property type="project" value="TreeGrafter"/>
</dbReference>
<dbReference type="SUPFAM" id="SSF102712">
    <property type="entry name" value="JAB1/MPN domain"/>
    <property type="match status" value="1"/>
</dbReference>
<dbReference type="Gene3D" id="3.40.140.10">
    <property type="entry name" value="Cytidine Deaminase, domain 2"/>
    <property type="match status" value="1"/>
</dbReference>
<dbReference type="PANTHER" id="PTHR34858:SF1">
    <property type="entry name" value="CYSO-CYSTEINE PEPTIDASE"/>
    <property type="match status" value="1"/>
</dbReference>
<reference evidence="7" key="1">
    <citation type="submission" date="2018-06" db="EMBL/GenBank/DDBJ databases">
        <authorList>
            <person name="Zhirakovskaya E."/>
        </authorList>
    </citation>
    <scope>NUCLEOTIDE SEQUENCE</scope>
</reference>
<keyword evidence="4" id="KW-0862">Zinc</keyword>
<dbReference type="SMART" id="SM00232">
    <property type="entry name" value="JAB_MPN"/>
    <property type="match status" value="1"/>
</dbReference>
<dbReference type="InterPro" id="IPR000555">
    <property type="entry name" value="JAMM/MPN+_dom"/>
</dbReference>
<dbReference type="PROSITE" id="PS50249">
    <property type="entry name" value="MPN"/>
    <property type="match status" value="1"/>
</dbReference>
<name>A0A3B0W2A8_9ZZZZ</name>
<organism evidence="7">
    <name type="scientific">hydrothermal vent metagenome</name>
    <dbReference type="NCBI Taxonomy" id="652676"/>
    <lineage>
        <taxon>unclassified sequences</taxon>
        <taxon>metagenomes</taxon>
        <taxon>ecological metagenomes</taxon>
    </lineage>
</organism>
<dbReference type="EMBL" id="UOEY01000063">
    <property type="protein sequence ID" value="VAW38706.1"/>
    <property type="molecule type" value="Genomic_DNA"/>
</dbReference>
<dbReference type="Pfam" id="PF14464">
    <property type="entry name" value="Prok-JAB"/>
    <property type="match status" value="1"/>
</dbReference>
<dbReference type="InterPro" id="IPR051929">
    <property type="entry name" value="VirAsm_ModProt"/>
</dbReference>
<gene>
    <name evidence="7" type="ORF">MNBD_DELTA04-109</name>
</gene>
<sequence length="140" mass="15798">MLKIEESVLNAIIDHAREDTPVEACGYLAAGDGIVRRHYRLANLDRAGDHFSMDPREQFETIRRMREDGLVPVAVYHSHPETPARPSVEDIRLAHDPGVSYVIVSLAAREPVVKSFRIVEARVTPEEIFIVRPADEEVTE</sequence>
<accession>A0A3B0W2A8</accession>
<dbReference type="InterPro" id="IPR037518">
    <property type="entry name" value="MPN"/>
</dbReference>
<proteinExistence type="predicted"/>
<keyword evidence="3" id="KW-0378">Hydrolase</keyword>
<dbReference type="FunFam" id="3.40.140.10:FF:000085">
    <property type="entry name" value="Mov34/MPN/PAD-1 family protein"/>
    <property type="match status" value="1"/>
</dbReference>
<evidence type="ECO:0000256" key="1">
    <source>
        <dbReference type="ARBA" id="ARBA00022670"/>
    </source>
</evidence>
<keyword evidence="2" id="KW-0479">Metal-binding</keyword>
<evidence type="ECO:0000259" key="6">
    <source>
        <dbReference type="PROSITE" id="PS50249"/>
    </source>
</evidence>